<protein>
    <submittedName>
        <fullName evidence="11">Choline dehydrogenase 6</fullName>
    </submittedName>
</protein>
<dbReference type="PROSITE" id="PS51194">
    <property type="entry name" value="HELICASE_CTER"/>
    <property type="match status" value="1"/>
</dbReference>
<evidence type="ECO:0000313" key="12">
    <source>
        <dbReference type="Proteomes" id="UP001470230"/>
    </source>
</evidence>
<organism evidence="11 12">
    <name type="scientific">Tritrichomonas musculus</name>
    <dbReference type="NCBI Taxonomy" id="1915356"/>
    <lineage>
        <taxon>Eukaryota</taxon>
        <taxon>Metamonada</taxon>
        <taxon>Parabasalia</taxon>
        <taxon>Tritrichomonadida</taxon>
        <taxon>Tritrichomonadidae</taxon>
        <taxon>Tritrichomonas</taxon>
    </lineage>
</organism>
<keyword evidence="5" id="KW-0067">ATP-binding</keyword>
<dbReference type="CDD" id="cd18793">
    <property type="entry name" value="SF2_C_SNF"/>
    <property type="match status" value="1"/>
</dbReference>
<comment type="subcellular location">
    <subcellularLocation>
        <location evidence="1">Nucleus</location>
    </subcellularLocation>
</comment>
<dbReference type="InterPro" id="IPR000330">
    <property type="entry name" value="SNF2_N"/>
</dbReference>
<evidence type="ECO:0000256" key="6">
    <source>
        <dbReference type="ARBA" id="ARBA00023242"/>
    </source>
</evidence>
<dbReference type="InterPro" id="IPR038718">
    <property type="entry name" value="SNF2-like_sf"/>
</dbReference>
<dbReference type="Gene3D" id="3.40.50.10810">
    <property type="entry name" value="Tandem AAA-ATPase domain"/>
    <property type="match status" value="1"/>
</dbReference>
<reference evidence="11 12" key="1">
    <citation type="submission" date="2024-04" db="EMBL/GenBank/DDBJ databases">
        <title>Tritrichomonas musculus Genome.</title>
        <authorList>
            <person name="Alves-Ferreira E."/>
            <person name="Grigg M."/>
            <person name="Lorenzi H."/>
            <person name="Galac M."/>
        </authorList>
    </citation>
    <scope>NUCLEOTIDE SEQUENCE [LARGE SCALE GENOMIC DNA]</scope>
    <source>
        <strain evidence="11 12">EAF2021</strain>
    </source>
</reference>
<keyword evidence="6" id="KW-0539">Nucleus</keyword>
<evidence type="ECO:0000256" key="2">
    <source>
        <dbReference type="ARBA" id="ARBA00022737"/>
    </source>
</evidence>
<dbReference type="InterPro" id="IPR016197">
    <property type="entry name" value="Chromo-like_dom_sf"/>
</dbReference>
<keyword evidence="2" id="KW-0677">Repeat</keyword>
<dbReference type="EMBL" id="JAPFFF010000491">
    <property type="protein sequence ID" value="KAK8834143.1"/>
    <property type="molecule type" value="Genomic_DNA"/>
</dbReference>
<dbReference type="Pfam" id="PF00176">
    <property type="entry name" value="SNF2-rel_dom"/>
    <property type="match status" value="1"/>
</dbReference>
<dbReference type="SMART" id="SM00490">
    <property type="entry name" value="HELICc"/>
    <property type="match status" value="1"/>
</dbReference>
<evidence type="ECO:0000313" key="11">
    <source>
        <dbReference type="EMBL" id="KAK8846959.1"/>
    </source>
</evidence>
<dbReference type="Pfam" id="PF00271">
    <property type="entry name" value="Helicase_C"/>
    <property type="match status" value="1"/>
</dbReference>
<gene>
    <name evidence="11" type="ORF">M9Y10_019532</name>
    <name evidence="10" type="ORF">M9Y10_035783</name>
</gene>
<name>A0ABR2HGL2_9EUKA</name>
<dbReference type="SMART" id="SM00487">
    <property type="entry name" value="DEXDc"/>
    <property type="match status" value="1"/>
</dbReference>
<feature type="compositionally biased region" description="Polar residues" evidence="7">
    <location>
        <begin position="951"/>
        <end position="982"/>
    </location>
</feature>
<dbReference type="InterPro" id="IPR000953">
    <property type="entry name" value="Chromo/chromo_shadow_dom"/>
</dbReference>
<feature type="compositionally biased region" description="Acidic residues" evidence="7">
    <location>
        <begin position="21"/>
        <end position="30"/>
    </location>
</feature>
<dbReference type="Proteomes" id="UP001470230">
    <property type="component" value="Unassembled WGS sequence"/>
</dbReference>
<evidence type="ECO:0000313" key="10">
    <source>
        <dbReference type="EMBL" id="KAK8834143.1"/>
    </source>
</evidence>
<dbReference type="InterPro" id="IPR001650">
    <property type="entry name" value="Helicase_C-like"/>
</dbReference>
<dbReference type="InterPro" id="IPR027417">
    <property type="entry name" value="P-loop_NTPase"/>
</dbReference>
<dbReference type="Gene3D" id="3.40.50.300">
    <property type="entry name" value="P-loop containing nucleotide triphosphate hydrolases"/>
    <property type="match status" value="1"/>
</dbReference>
<feature type="domain" description="Helicase ATP-binding" evidence="8">
    <location>
        <begin position="264"/>
        <end position="440"/>
    </location>
</feature>
<keyword evidence="4" id="KW-0378">Hydrolase</keyword>
<dbReference type="PROSITE" id="PS51192">
    <property type="entry name" value="HELICASE_ATP_BIND_1"/>
    <property type="match status" value="1"/>
</dbReference>
<evidence type="ECO:0000256" key="4">
    <source>
        <dbReference type="ARBA" id="ARBA00022801"/>
    </source>
</evidence>
<accession>A0ABR2HGL2</accession>
<proteinExistence type="predicted"/>
<feature type="compositionally biased region" description="Polar residues" evidence="7">
    <location>
        <begin position="1"/>
        <end position="13"/>
    </location>
</feature>
<dbReference type="SUPFAM" id="SSF54160">
    <property type="entry name" value="Chromo domain-like"/>
    <property type="match status" value="2"/>
</dbReference>
<dbReference type="InterPro" id="IPR014001">
    <property type="entry name" value="Helicase_ATP-bd"/>
</dbReference>
<dbReference type="InterPro" id="IPR049730">
    <property type="entry name" value="SNF2/RAD54-like_C"/>
</dbReference>
<evidence type="ECO:0000256" key="3">
    <source>
        <dbReference type="ARBA" id="ARBA00022741"/>
    </source>
</evidence>
<evidence type="ECO:0000259" key="9">
    <source>
        <dbReference type="PROSITE" id="PS51194"/>
    </source>
</evidence>
<evidence type="ECO:0000256" key="5">
    <source>
        <dbReference type="ARBA" id="ARBA00022840"/>
    </source>
</evidence>
<feature type="domain" description="Helicase C-terminal" evidence="9">
    <location>
        <begin position="583"/>
        <end position="735"/>
    </location>
</feature>
<dbReference type="SUPFAM" id="SSF52540">
    <property type="entry name" value="P-loop containing nucleoside triphosphate hydrolases"/>
    <property type="match status" value="2"/>
</dbReference>
<evidence type="ECO:0000256" key="1">
    <source>
        <dbReference type="ARBA" id="ARBA00004123"/>
    </source>
</evidence>
<keyword evidence="3" id="KW-0547">Nucleotide-binding</keyword>
<feature type="compositionally biased region" description="Low complexity" evidence="7">
    <location>
        <begin position="935"/>
        <end position="950"/>
    </location>
</feature>
<sequence>MKKSSSNTFSDTQSTSKTESENTDESDSESDSSNAAKYSSNYESGSLYESVYESGSDVELISEDEFESDSEPFQISNIIGINQPTFEQSSTPLLYYVKFKNMSYRHCEWVSKDFLLKSRSGTFVYNLFVKKPPPFTKVPFYDQIASSSPTNSPKYELYKPDDIKFEKGYVTPGRVINIRTVSGSEECLVKWVSLDISMSTWEKDGIPNDLIDEFKNRNSQTHPACYNHSVNRKVHQYERIEESPTFKNGNKLTDYQTAGLDWLQMCWLQGKSSILADEMGLGKTIESIAIIERLSKWYPKWGPFLVVCPLSTVTNWLDEFERWTNFRVVCFMGNKESRKIIKENMFFQHDLKNNKKNQNKIIFDVLVVSYEWLTKELNFIRKFNFMYTIIDEAQKIKNAETLIYGDCEAIRSQHFLLLTGTPIQNNLFEIWSLLHFIAKSKFPDYEEFESAYGDKESTETIEKLQEVLQPYILRRKKNDVNLNLPEKEETIIEVEMTQIQRTFSQLLFKDNADILTDHLSKKININNIMIQLRKLFCHPFLFDNLEDVCLSQYRDTHKIPYSQPLTEEETIKSLILASGKTILIDKLLPKLKEGHHKVLIFSQFTSMLDILEDYLTFRNYIYERLDGSSDTMSRSTSIDRFQRNDEVFVFLLSTRAGGLGINLTRADTVIIYDSDWNPQNDIQAQARCHRIGQSQKVNVYRLITRGSYESEMFLTASKKLALDYAILDSASNKSTEETESQNLKYNRSELEMILKKGAYYTFKDDPGEIDKFCSEDIDKILEHRSHTRKDVVSGGNSKFSKVTFDATNDDYVSKTDFWENLMGAQNIIENDSNSSSRIRTRIKKRVNYSDKPYKPEKSEKQKKAKTKIEKTVFIIQPPSISNFQLPIVSNLQNIASTQPSAISTPPPMNLNSSKLPVSLCQMQSQSSIQNINQTQQKNINSNQSSSNITNLSQKQTSSNTLKTNDTTSINQDNKNSNQSQETNNPHFLKFLEKMKLNQQSTPNNNAKLSNSMIAQAAQSLMSSLNNSDESTTKSDELSIDDFLSFNTSLDLNTYTIAISVLYKHGIGASRFFASKFISELCKSLIYIAFTRAPQNVKDGFKVYIDQFIPDAASQIFRTPYKELIDNKFLTNIFKDNEFNLIKATYNQDILYRVATYISNEKLPAKYQFVPQFLNDFEWSPVLDFIAITSAPFLDNLSDIVNDSKLPFKAMNTKSNSLLNFILKRIELNVREISSFIPNTFTIYKSRDDPKEMASVEMFKILNNHVVFPSQMNRYFQKRLLRVFYLYGIPENNGIEKIKEILKNQVSDELILIFTAKFLVKAIKYIPDLIELFRSIPGINSVSINDDKRVDISWIKEEAIQAIASNMHLLYRVRKWRTSILSKKIVLSTVLISIPEWTEINCTWWSSKCDVVLFNLISYYGFLFNSMFAHFISTKILTDNDILSWREREITLLEPISHPNAKYLEPIIPFERKKNRILHILDVIEKNISKNH</sequence>
<dbReference type="EMBL" id="JAPFFF010000028">
    <property type="protein sequence ID" value="KAK8846959.1"/>
    <property type="molecule type" value="Genomic_DNA"/>
</dbReference>
<evidence type="ECO:0000256" key="7">
    <source>
        <dbReference type="SAM" id="MobiDB-lite"/>
    </source>
</evidence>
<feature type="region of interest" description="Disordered" evidence="7">
    <location>
        <begin position="935"/>
        <end position="982"/>
    </location>
</feature>
<dbReference type="PANTHER" id="PTHR45623">
    <property type="entry name" value="CHROMODOMAIN-HELICASE-DNA-BINDING PROTEIN 3-RELATED-RELATED"/>
    <property type="match status" value="1"/>
</dbReference>
<comment type="caution">
    <text evidence="11">The sequence shown here is derived from an EMBL/GenBank/DDBJ whole genome shotgun (WGS) entry which is preliminary data.</text>
</comment>
<dbReference type="SMART" id="SM00298">
    <property type="entry name" value="CHROMO"/>
    <property type="match status" value="2"/>
</dbReference>
<evidence type="ECO:0000259" key="8">
    <source>
        <dbReference type="PROSITE" id="PS51192"/>
    </source>
</evidence>
<keyword evidence="12" id="KW-1185">Reference proteome</keyword>
<feature type="region of interest" description="Disordered" evidence="7">
    <location>
        <begin position="1"/>
        <end position="41"/>
    </location>
</feature>